<evidence type="ECO:0000256" key="7">
    <source>
        <dbReference type="ARBA" id="ARBA00022840"/>
    </source>
</evidence>
<evidence type="ECO:0000256" key="9">
    <source>
        <dbReference type="ARBA" id="ARBA00023136"/>
    </source>
</evidence>
<dbReference type="PIRSF" id="PIRSF000641">
    <property type="entry name" value="SRK"/>
    <property type="match status" value="1"/>
</dbReference>
<evidence type="ECO:0000256" key="3">
    <source>
        <dbReference type="ARBA" id="ARBA00022692"/>
    </source>
</evidence>
<dbReference type="GO" id="GO:0016020">
    <property type="term" value="C:membrane"/>
    <property type="evidence" value="ECO:0007669"/>
    <property type="project" value="UniProtKB-SubCell"/>
</dbReference>
<organism evidence="15 16">
    <name type="scientific">Ceratopteris richardii</name>
    <name type="common">Triangle waterfern</name>
    <dbReference type="NCBI Taxonomy" id="49495"/>
    <lineage>
        <taxon>Eukaryota</taxon>
        <taxon>Viridiplantae</taxon>
        <taxon>Streptophyta</taxon>
        <taxon>Embryophyta</taxon>
        <taxon>Tracheophyta</taxon>
        <taxon>Polypodiopsida</taxon>
        <taxon>Polypodiidae</taxon>
        <taxon>Polypodiales</taxon>
        <taxon>Pteridineae</taxon>
        <taxon>Pteridaceae</taxon>
        <taxon>Parkerioideae</taxon>
        <taxon>Ceratopteris</taxon>
    </lineage>
</organism>
<dbReference type="Proteomes" id="UP000825935">
    <property type="component" value="Chromosome 13"/>
</dbReference>
<dbReference type="PROSITE" id="PS00108">
    <property type="entry name" value="PROTEIN_KINASE_ST"/>
    <property type="match status" value="1"/>
</dbReference>
<dbReference type="GO" id="GO:0004674">
    <property type="term" value="F:protein serine/threonine kinase activity"/>
    <property type="evidence" value="ECO:0007669"/>
    <property type="project" value="UniProtKB-KW"/>
</dbReference>
<dbReference type="EMBL" id="CM035418">
    <property type="protein sequence ID" value="KAH7421951.1"/>
    <property type="molecule type" value="Genomic_DNA"/>
</dbReference>
<dbReference type="PANTHER" id="PTHR47976">
    <property type="entry name" value="G-TYPE LECTIN S-RECEPTOR-LIKE SERINE/THREONINE-PROTEIN KINASE SD2-5"/>
    <property type="match status" value="1"/>
</dbReference>
<evidence type="ECO:0000256" key="1">
    <source>
        <dbReference type="ARBA" id="ARBA00004167"/>
    </source>
</evidence>
<proteinExistence type="predicted"/>
<evidence type="ECO:0008006" key="17">
    <source>
        <dbReference type="Google" id="ProtNLM"/>
    </source>
</evidence>
<dbReference type="InterPro" id="IPR051343">
    <property type="entry name" value="G-type_lectin_kinases/EP1-like"/>
</dbReference>
<keyword evidence="8" id="KW-1133">Transmembrane helix</keyword>
<keyword evidence="3" id="KW-0812">Transmembrane</keyword>
<keyword evidence="11" id="KW-0325">Glycoprotein</keyword>
<dbReference type="InterPro" id="IPR011009">
    <property type="entry name" value="Kinase-like_dom_sf"/>
</dbReference>
<keyword evidence="5 12" id="KW-0547">Nucleotide-binding</keyword>
<dbReference type="SMART" id="SM00220">
    <property type="entry name" value="S_TKc"/>
    <property type="match status" value="1"/>
</dbReference>
<dbReference type="CDD" id="cd14066">
    <property type="entry name" value="STKc_IRAK"/>
    <property type="match status" value="1"/>
</dbReference>
<dbReference type="PROSITE" id="PS50011">
    <property type="entry name" value="PROTEIN_KINASE_DOM"/>
    <property type="match status" value="1"/>
</dbReference>
<evidence type="ECO:0000256" key="10">
    <source>
        <dbReference type="ARBA" id="ARBA00023157"/>
    </source>
</evidence>
<keyword evidence="7 12" id="KW-0067">ATP-binding</keyword>
<dbReference type="InterPro" id="IPR008271">
    <property type="entry name" value="Ser/Thr_kinase_AS"/>
</dbReference>
<evidence type="ECO:0000313" key="15">
    <source>
        <dbReference type="EMBL" id="KAH7421951.1"/>
    </source>
</evidence>
<dbReference type="OrthoDB" id="1915804at2759"/>
<dbReference type="FunFam" id="3.30.200.20:FF:000178">
    <property type="entry name" value="serine/threonine-protein kinase PBS1-like"/>
    <property type="match status" value="1"/>
</dbReference>
<accession>A0A8T2TF81</accession>
<protein>
    <recommendedName>
        <fullName evidence="17">Non-specific serine/threonine protein kinase</fullName>
    </recommendedName>
</protein>
<dbReference type="FunFam" id="1.10.510.10:FF:000621">
    <property type="entry name" value="Serine/threonine-protein kinase"/>
    <property type="match status" value="1"/>
</dbReference>
<evidence type="ECO:0000259" key="13">
    <source>
        <dbReference type="PROSITE" id="PS50011"/>
    </source>
</evidence>
<gene>
    <name evidence="15" type="ORF">KP509_13G083200</name>
</gene>
<dbReference type="InterPro" id="IPR003609">
    <property type="entry name" value="Pan_app"/>
</dbReference>
<evidence type="ECO:0000256" key="2">
    <source>
        <dbReference type="ARBA" id="ARBA00022679"/>
    </source>
</evidence>
<evidence type="ECO:0000256" key="5">
    <source>
        <dbReference type="ARBA" id="ARBA00022741"/>
    </source>
</evidence>
<keyword evidence="2" id="KW-0808">Transferase</keyword>
<keyword evidence="10" id="KW-1015">Disulfide bond</keyword>
<reference evidence="15" key="1">
    <citation type="submission" date="2021-08" db="EMBL/GenBank/DDBJ databases">
        <title>WGS assembly of Ceratopteris richardii.</title>
        <authorList>
            <person name="Marchant D.B."/>
            <person name="Chen G."/>
            <person name="Jenkins J."/>
            <person name="Shu S."/>
            <person name="Leebens-Mack J."/>
            <person name="Grimwood J."/>
            <person name="Schmutz J."/>
            <person name="Soltis P."/>
            <person name="Soltis D."/>
            <person name="Chen Z.-H."/>
        </authorList>
    </citation>
    <scope>NUCLEOTIDE SEQUENCE</scope>
    <source>
        <strain evidence="15">Whitten #5841</strain>
        <tissue evidence="15">Leaf</tissue>
    </source>
</reference>
<keyword evidence="16" id="KW-1185">Reference proteome</keyword>
<evidence type="ECO:0000259" key="14">
    <source>
        <dbReference type="PROSITE" id="PS50948"/>
    </source>
</evidence>
<dbReference type="InterPro" id="IPR024171">
    <property type="entry name" value="SRK-like_kinase"/>
</dbReference>
<evidence type="ECO:0000313" key="16">
    <source>
        <dbReference type="Proteomes" id="UP000825935"/>
    </source>
</evidence>
<feature type="binding site" evidence="12">
    <location>
        <position position="430"/>
    </location>
    <ligand>
        <name>ATP</name>
        <dbReference type="ChEBI" id="CHEBI:30616"/>
    </ligand>
</feature>
<evidence type="ECO:0000256" key="6">
    <source>
        <dbReference type="ARBA" id="ARBA00022777"/>
    </source>
</evidence>
<keyword evidence="9" id="KW-0472">Membrane</keyword>
<comment type="subcellular location">
    <subcellularLocation>
        <location evidence="1">Membrane</location>
        <topology evidence="1">Single-pass membrane protein</topology>
    </subcellularLocation>
</comment>
<dbReference type="SUPFAM" id="SSF56112">
    <property type="entry name" value="Protein kinase-like (PK-like)"/>
    <property type="match status" value="1"/>
</dbReference>
<dbReference type="InterPro" id="IPR017441">
    <property type="entry name" value="Protein_kinase_ATP_BS"/>
</dbReference>
<dbReference type="Pfam" id="PF00069">
    <property type="entry name" value="Pkinase"/>
    <property type="match status" value="1"/>
</dbReference>
<evidence type="ECO:0000256" key="12">
    <source>
        <dbReference type="PROSITE-ProRule" id="PRU10141"/>
    </source>
</evidence>
<dbReference type="PROSITE" id="PS00107">
    <property type="entry name" value="PROTEIN_KINASE_ATP"/>
    <property type="match status" value="1"/>
</dbReference>
<evidence type="ECO:0000256" key="11">
    <source>
        <dbReference type="ARBA" id="ARBA00023180"/>
    </source>
</evidence>
<dbReference type="InterPro" id="IPR036426">
    <property type="entry name" value="Bulb-type_lectin_dom_sf"/>
</dbReference>
<feature type="domain" description="Protein kinase" evidence="13">
    <location>
        <begin position="402"/>
        <end position="687"/>
    </location>
</feature>
<keyword evidence="4" id="KW-0732">Signal</keyword>
<dbReference type="OMA" id="TIFESTW"/>
<sequence>MEMQSDGNLIIRDSINRSVWESFNSPTDSVLRGQKLRVGMELTSSNGMYKTVMKDGGLLSYLVSNYEWPLAYQITTAIPTINDYFVGIDDSFNLDKNALINYTASVTSPNCSASQRFDRSQAYAGFDLDNDLLLQDACANVNHMSSNLTADFLRLDDDGFSRDYRIRQLPNASYELFSASSQQRPCYTPNACGSYGICVSNILGSAVLPVCRCPSEIDNTNLAKAFSLIDDGNPSRGCRRNVPLDCSEGSSQSLQQIGSASFVSILTIFESTWQEYTMPLEACKSACITNCACSGFFYNSKASYCLPFGDRTGLSNVTFLSIPSNLDVVFVKVQTARAAGHNLLPVKITVPVILTILMLVIYWKWKHRSLDPDMQLAEEQLMGVLPVIPTRYSYQELRRYTHDFSQKLGSGGFGSVYEGMLPDGRRVAVKNLESSSHGQKEFLAEIAAIGGISHVNIVNLYGFCLEQKHRLLVYEFMENGSLDRWLFCRDGDQHFHTLSWDMRFKIGLSTARGLAYLHEESEKPILHFDVKPQNILLDENFEAKLADFGLAKLVTRGQLLVNTVVRGTPGYIAPEWVSHSIVSKKCDVYSFGMVLLELVSGRRNSEVDLVDREKYYFPNWAAKQAIRGRFADLIDERLMKSTIIDEKISLEQVETMIRVALLCIHREPEMRPSMTAVCGMLEGSIAVPNDVWDFHVNQTPPFEITSSGSIVRHSYIY</sequence>
<dbReference type="Gene3D" id="1.10.510.10">
    <property type="entry name" value="Transferase(Phosphotransferase) domain 1"/>
    <property type="match status" value="1"/>
</dbReference>
<dbReference type="GO" id="GO:0005524">
    <property type="term" value="F:ATP binding"/>
    <property type="evidence" value="ECO:0007669"/>
    <property type="project" value="UniProtKB-UniRule"/>
</dbReference>
<comment type="caution">
    <text evidence="15">The sequence shown here is derived from an EMBL/GenBank/DDBJ whole genome shotgun (WGS) entry which is preliminary data.</text>
</comment>
<evidence type="ECO:0000256" key="8">
    <source>
        <dbReference type="ARBA" id="ARBA00022989"/>
    </source>
</evidence>
<evidence type="ECO:0000256" key="4">
    <source>
        <dbReference type="ARBA" id="ARBA00022729"/>
    </source>
</evidence>
<keyword evidence="6" id="KW-0418">Kinase</keyword>
<feature type="domain" description="Apple" evidence="14">
    <location>
        <begin position="246"/>
        <end position="335"/>
    </location>
</feature>
<dbReference type="AlphaFoldDB" id="A0A8T2TF81"/>
<dbReference type="PROSITE" id="PS50948">
    <property type="entry name" value="PAN"/>
    <property type="match status" value="1"/>
</dbReference>
<dbReference type="InterPro" id="IPR000719">
    <property type="entry name" value="Prot_kinase_dom"/>
</dbReference>
<name>A0A8T2TF81_CERRI</name>
<dbReference type="SUPFAM" id="SSF51110">
    <property type="entry name" value="alpha-D-mannose-specific plant lectins"/>
    <property type="match status" value="1"/>
</dbReference>
<dbReference type="Gene3D" id="3.30.200.20">
    <property type="entry name" value="Phosphorylase Kinase, domain 1"/>
    <property type="match status" value="1"/>
</dbReference>